<keyword evidence="1" id="KW-0732">Signal</keyword>
<gene>
    <name evidence="2" type="ORF">ACFSOZ_30690</name>
</gene>
<dbReference type="Proteomes" id="UP001597405">
    <property type="component" value="Unassembled WGS sequence"/>
</dbReference>
<evidence type="ECO:0000313" key="2">
    <source>
        <dbReference type="EMBL" id="MFD1986803.1"/>
    </source>
</evidence>
<feature type="chain" id="PRO_5045261562" evidence="1">
    <location>
        <begin position="26"/>
        <end position="151"/>
    </location>
</feature>
<feature type="signal peptide" evidence="1">
    <location>
        <begin position="1"/>
        <end position="25"/>
    </location>
</feature>
<dbReference type="EMBL" id="JBHUGZ010000023">
    <property type="protein sequence ID" value="MFD1986803.1"/>
    <property type="molecule type" value="Genomic_DNA"/>
</dbReference>
<reference evidence="3" key="1">
    <citation type="journal article" date="2019" name="Int. J. Syst. Evol. Microbiol.">
        <title>The Global Catalogue of Microorganisms (GCM) 10K type strain sequencing project: providing services to taxonomists for standard genome sequencing and annotation.</title>
        <authorList>
            <consortium name="The Broad Institute Genomics Platform"/>
            <consortium name="The Broad Institute Genome Sequencing Center for Infectious Disease"/>
            <person name="Wu L."/>
            <person name="Ma J."/>
        </authorList>
    </citation>
    <scope>NUCLEOTIDE SEQUENCE [LARGE SCALE GENOMIC DNA]</scope>
    <source>
        <strain evidence="3">CGMCC 1.16225</strain>
    </source>
</reference>
<sequence length="151" mass="16080">MTTTMTRRAAFGAIASLPAIGAAVAASSAPVPATADEAEIKRQKASPELRAVIKAHRDADAYWKSVCTCTDSAILGREATAEEHQKWEDANDGEYSALWDVCRFPARSTADLAAKGRHLKKYHSWHAGDLDSGQVRALLLSMSLVGKGGAV</sequence>
<proteinExistence type="predicted"/>
<dbReference type="InterPro" id="IPR006311">
    <property type="entry name" value="TAT_signal"/>
</dbReference>
<protein>
    <submittedName>
        <fullName evidence="2">Uncharacterized protein</fullName>
    </submittedName>
</protein>
<organism evidence="2 3">
    <name type="scientific">Mesorhizobium newzealandense</name>
    <dbReference type="NCBI Taxonomy" id="1300302"/>
    <lineage>
        <taxon>Bacteria</taxon>
        <taxon>Pseudomonadati</taxon>
        <taxon>Pseudomonadota</taxon>
        <taxon>Alphaproteobacteria</taxon>
        <taxon>Hyphomicrobiales</taxon>
        <taxon>Phyllobacteriaceae</taxon>
        <taxon>Mesorhizobium</taxon>
    </lineage>
</organism>
<keyword evidence="3" id="KW-1185">Reference proteome</keyword>
<evidence type="ECO:0000256" key="1">
    <source>
        <dbReference type="SAM" id="SignalP"/>
    </source>
</evidence>
<accession>A0ABW4UJT7</accession>
<comment type="caution">
    <text evidence="2">The sequence shown here is derived from an EMBL/GenBank/DDBJ whole genome shotgun (WGS) entry which is preliminary data.</text>
</comment>
<dbReference type="RefSeq" id="WP_379104287.1">
    <property type="nucleotide sequence ID" value="NZ_JBHUGZ010000023.1"/>
</dbReference>
<evidence type="ECO:0000313" key="3">
    <source>
        <dbReference type="Proteomes" id="UP001597405"/>
    </source>
</evidence>
<dbReference type="PROSITE" id="PS51318">
    <property type="entry name" value="TAT"/>
    <property type="match status" value="1"/>
</dbReference>
<name>A0ABW4UJT7_9HYPH</name>